<reference evidence="4" key="1">
    <citation type="journal article" date="2019" name="Int. J. Syst. Evol. Microbiol.">
        <title>The Global Catalogue of Microorganisms (GCM) 10K type strain sequencing project: providing services to taxonomists for standard genome sequencing and annotation.</title>
        <authorList>
            <consortium name="The Broad Institute Genomics Platform"/>
            <consortium name="The Broad Institute Genome Sequencing Center for Infectious Disease"/>
            <person name="Wu L."/>
            <person name="Ma J."/>
        </authorList>
    </citation>
    <scope>NUCLEOTIDE SEQUENCE [LARGE SCALE GENOMIC DNA]</scope>
    <source>
        <strain evidence="4">NBRC 110107</strain>
    </source>
</reference>
<dbReference type="PROSITE" id="PS50005">
    <property type="entry name" value="TPR"/>
    <property type="match status" value="2"/>
</dbReference>
<proteinExistence type="predicted"/>
<dbReference type="EMBL" id="BSOY01000025">
    <property type="protein sequence ID" value="GLS01412.1"/>
    <property type="molecule type" value="Genomic_DNA"/>
</dbReference>
<dbReference type="PANTHER" id="PTHR12788">
    <property type="entry name" value="PROTEIN-TYROSINE SULFOTRANSFERASE 2"/>
    <property type="match status" value="1"/>
</dbReference>
<protein>
    <recommendedName>
        <fullName evidence="5">Tetratricopeptide repeat protein</fullName>
    </recommendedName>
</protein>
<evidence type="ECO:0008006" key="5">
    <source>
        <dbReference type="Google" id="ProtNLM"/>
    </source>
</evidence>
<dbReference type="SUPFAM" id="SSF48452">
    <property type="entry name" value="TPR-like"/>
    <property type="match status" value="1"/>
</dbReference>
<organism evidence="3 4">
    <name type="scientific">Brevundimonas denitrificans</name>
    <dbReference type="NCBI Taxonomy" id="1443434"/>
    <lineage>
        <taxon>Bacteria</taxon>
        <taxon>Pseudomonadati</taxon>
        <taxon>Pseudomonadota</taxon>
        <taxon>Alphaproteobacteria</taxon>
        <taxon>Caulobacterales</taxon>
        <taxon>Caulobacteraceae</taxon>
        <taxon>Brevundimonas</taxon>
    </lineage>
</organism>
<dbReference type="InterPro" id="IPR011990">
    <property type="entry name" value="TPR-like_helical_dom_sf"/>
</dbReference>
<dbReference type="Pfam" id="PF13432">
    <property type="entry name" value="TPR_16"/>
    <property type="match status" value="2"/>
</dbReference>
<keyword evidence="1" id="KW-0808">Transferase</keyword>
<feature type="repeat" description="TPR" evidence="2">
    <location>
        <begin position="109"/>
        <end position="142"/>
    </location>
</feature>
<dbReference type="Proteomes" id="UP001156921">
    <property type="component" value="Unassembled WGS sequence"/>
</dbReference>
<accession>A0ABQ6BJN8</accession>
<dbReference type="PANTHER" id="PTHR12788:SF10">
    <property type="entry name" value="PROTEIN-TYROSINE SULFOTRANSFERASE"/>
    <property type="match status" value="1"/>
</dbReference>
<evidence type="ECO:0000313" key="4">
    <source>
        <dbReference type="Proteomes" id="UP001156921"/>
    </source>
</evidence>
<name>A0ABQ6BJN8_9CAUL</name>
<keyword evidence="4" id="KW-1185">Reference proteome</keyword>
<evidence type="ECO:0000256" key="1">
    <source>
        <dbReference type="ARBA" id="ARBA00022679"/>
    </source>
</evidence>
<dbReference type="RefSeq" id="WP_284222268.1">
    <property type="nucleotide sequence ID" value="NZ_BSOY01000025.1"/>
</dbReference>
<dbReference type="SUPFAM" id="SSF52540">
    <property type="entry name" value="P-loop containing nucleoside triphosphate hydrolases"/>
    <property type="match status" value="1"/>
</dbReference>
<sequence length="484" mass="52482">MAEPAEALMALASRLRAAGRADEAAQAYRQLLAIRPDLPDSWFNLALMERRCGRFEAALKAYDEALKRGVSGPEEAWLNRGVIHADDLGRPDLALADLEAALAVAPDWLPALLNLGNLHEDMGRREAAGDAYARALVVAPGHPVALARSAGLARLSGADDPVIGELRAAVAEPGLPVGDRAELGFALGRALDQVGAYDDAFAAYAAANAASRATDPEGARYDRAAHERFIDSLIAAFPEPAAPVVDAGDPPIFICGLFRSGSTLTEQILAGHSRVTGGGELGLVPGLARAIAGYPQAMATAGVASIAQLRDLYLGGLKTARPDADVVTDKRPDNFLHIGLIKAMFPDARIVHTVREPLDVILSNWFLHLDRSMGHALDLEDLAHWHGQYVRLMRHWKALYPDILDLDYDALVVEPRPAVERLLAYCDLDWEEAVLDFHRAAAPVRTASVWQVREPLYQRSSGRWRNYERHLDRVRAALGTDSQA</sequence>
<dbReference type="Gene3D" id="3.40.50.300">
    <property type="entry name" value="P-loop containing nucleotide triphosphate hydrolases"/>
    <property type="match status" value="1"/>
</dbReference>
<dbReference type="InterPro" id="IPR026634">
    <property type="entry name" value="TPST-like"/>
</dbReference>
<dbReference type="Pfam" id="PF13469">
    <property type="entry name" value="Sulfotransfer_3"/>
    <property type="match status" value="1"/>
</dbReference>
<dbReference type="InterPro" id="IPR019734">
    <property type="entry name" value="TPR_rpt"/>
</dbReference>
<keyword evidence="2" id="KW-0802">TPR repeat</keyword>
<dbReference type="SMART" id="SM00028">
    <property type="entry name" value="TPR"/>
    <property type="match status" value="4"/>
</dbReference>
<feature type="repeat" description="TPR" evidence="2">
    <location>
        <begin position="5"/>
        <end position="38"/>
    </location>
</feature>
<evidence type="ECO:0000313" key="3">
    <source>
        <dbReference type="EMBL" id="GLS01412.1"/>
    </source>
</evidence>
<evidence type="ECO:0000256" key="2">
    <source>
        <dbReference type="PROSITE-ProRule" id="PRU00339"/>
    </source>
</evidence>
<dbReference type="InterPro" id="IPR027417">
    <property type="entry name" value="P-loop_NTPase"/>
</dbReference>
<dbReference type="Gene3D" id="1.25.40.10">
    <property type="entry name" value="Tetratricopeptide repeat domain"/>
    <property type="match status" value="1"/>
</dbReference>
<gene>
    <name evidence="3" type="ORF">GCM10007859_14260</name>
</gene>
<comment type="caution">
    <text evidence="3">The sequence shown here is derived from an EMBL/GenBank/DDBJ whole genome shotgun (WGS) entry which is preliminary data.</text>
</comment>